<dbReference type="EMBL" id="JBHSWW010000042">
    <property type="protein sequence ID" value="MFC6752817.1"/>
    <property type="molecule type" value="Genomic_DNA"/>
</dbReference>
<evidence type="ECO:0000313" key="2">
    <source>
        <dbReference type="Proteomes" id="UP001596442"/>
    </source>
</evidence>
<keyword evidence="2" id="KW-1185">Reference proteome</keyword>
<dbReference type="NCBIfam" id="NF041415">
    <property type="entry name" value="halo_CC_star"/>
    <property type="match status" value="1"/>
</dbReference>
<sequence length="74" mass="7471">MSTPDDPIAGDDGPVDYADEDVIAAAEALATELAAAQAESTTAEIDSLLMRCTEEISDETGVDYGRACGAGGSC</sequence>
<reference evidence="1 2" key="1">
    <citation type="journal article" date="2019" name="Int. J. Syst. Evol. Microbiol.">
        <title>The Global Catalogue of Microorganisms (GCM) 10K type strain sequencing project: providing services to taxonomists for standard genome sequencing and annotation.</title>
        <authorList>
            <consortium name="The Broad Institute Genomics Platform"/>
            <consortium name="The Broad Institute Genome Sequencing Center for Infectious Disease"/>
            <person name="Wu L."/>
            <person name="Ma J."/>
        </authorList>
    </citation>
    <scope>NUCLEOTIDE SEQUENCE [LARGE SCALE GENOMIC DNA]</scope>
    <source>
        <strain evidence="1 2">CGMCC 1.3239</strain>
    </source>
</reference>
<gene>
    <name evidence="1" type="primary">hcsS</name>
    <name evidence="1" type="ORF">ACFQEU_04965</name>
</gene>
<comment type="caution">
    <text evidence="1">The sequence shown here is derived from an EMBL/GenBank/DDBJ whole genome shotgun (WGS) entry which is preliminary data.</text>
</comment>
<dbReference type="RefSeq" id="WP_379779862.1">
    <property type="nucleotide sequence ID" value="NZ_JBHSWW010000042.1"/>
</dbReference>
<name>A0ABD5SAA7_9EURY</name>
<proteinExistence type="predicted"/>
<evidence type="ECO:0000313" key="1">
    <source>
        <dbReference type="EMBL" id="MFC6752817.1"/>
    </source>
</evidence>
<dbReference type="AlphaFoldDB" id="A0ABD5SAA7"/>
<accession>A0ABD5SAA7</accession>
<organism evidence="1 2">
    <name type="scientific">Halorubrum tibetense</name>
    <dbReference type="NCBI Taxonomy" id="175631"/>
    <lineage>
        <taxon>Archaea</taxon>
        <taxon>Methanobacteriati</taxon>
        <taxon>Methanobacteriota</taxon>
        <taxon>Stenosarchaea group</taxon>
        <taxon>Halobacteria</taxon>
        <taxon>Halobacteriales</taxon>
        <taxon>Haloferacaceae</taxon>
        <taxon>Halorubrum</taxon>
    </lineage>
</organism>
<protein>
    <submittedName>
        <fullName evidence="1">Halo-CC-star protein HcsS</fullName>
    </submittedName>
</protein>
<dbReference type="Pfam" id="PF26263">
    <property type="entry name" value="DUF8067"/>
    <property type="match status" value="1"/>
</dbReference>
<dbReference type="InterPro" id="IPR058380">
    <property type="entry name" value="DUF8067"/>
</dbReference>
<dbReference type="Proteomes" id="UP001596442">
    <property type="component" value="Unassembled WGS sequence"/>
</dbReference>